<dbReference type="PANTHER" id="PTHR10044">
    <property type="entry name" value="INHIBITOR OF APOPTOSIS"/>
    <property type="match status" value="1"/>
</dbReference>
<dbReference type="PANTHER" id="PTHR10044:SF139">
    <property type="entry name" value="DEATH-ASSOCIATED INHIBITOR OF APOPTOSIS 2"/>
    <property type="match status" value="1"/>
</dbReference>
<accession>A0ABQ9FFJ9</accession>
<dbReference type="SUPFAM" id="SSF57924">
    <property type="entry name" value="Inhibitor of apoptosis (IAP) repeat"/>
    <property type="match status" value="2"/>
</dbReference>
<comment type="caution">
    <text evidence="1">The sequence shown here is derived from an EMBL/GenBank/DDBJ whole genome shotgun (WGS) entry which is preliminary data.</text>
</comment>
<name>A0ABQ9FFJ9_TEGGR</name>
<evidence type="ECO:0000313" key="1">
    <source>
        <dbReference type="EMBL" id="KAJ8314443.1"/>
    </source>
</evidence>
<keyword evidence="2" id="KW-1185">Reference proteome</keyword>
<dbReference type="PROSITE" id="PS50143">
    <property type="entry name" value="BIR_REPEAT_2"/>
    <property type="match status" value="2"/>
</dbReference>
<evidence type="ECO:0000313" key="2">
    <source>
        <dbReference type="Proteomes" id="UP001217089"/>
    </source>
</evidence>
<gene>
    <name evidence="1" type="ORF">KUTeg_006593</name>
</gene>
<dbReference type="Gene3D" id="1.10.1170.10">
    <property type="entry name" value="Inhibitor Of Apoptosis Protein (2mihbC-IAP-1), Chain A"/>
    <property type="match status" value="2"/>
</dbReference>
<sequence length="504" mass="57810">MNENAYTVYLFDCDVGNAGAWKKDMFHLSISKSLRPLNCCSQKTARLILKQLKRKHLIICTEERNNTSKRSVKSSFDGNTLREKGADIGNVIKLVKLPVYQHEIKKYVYNYFEQERKNLHLFSENPANDIQSPIYLHKTIKDFSSKDVKNIRLTNVSRVLFEDNFTPQPVKLWVAPFSRSDTHSLETIFSKFTSTAPPTKEETMAFEMLRLCTMHDFPSKTFLSYFRLAQAGFYYAGNGDEVICFACGVRKSGWKSGDNPIDVHRQISPNCPFFQNARLNRPVMYAEDMASQHYLFDNPSESARNTYDLPSRSGRNEIDVARGSDTLENTVAKTVNGSGRESGYGTYSGSDLAIDVSAPTDNDRQGEADKFPEYSSFEKRLETYQNWPSHLRQNPRELAQAGLFFTGSRDLVKCFRCGIGLFDWQWEDNPWIEHTRLSQQCSFIVEVKGQTFIRTVLETAAEAERTQQVETSRNRNESTKQQFRIYCVLGLSRVQQQVLSPSRV</sequence>
<reference evidence="1 2" key="1">
    <citation type="submission" date="2022-12" db="EMBL/GenBank/DDBJ databases">
        <title>Chromosome-level genome of Tegillarca granosa.</title>
        <authorList>
            <person name="Kim J."/>
        </authorList>
    </citation>
    <scope>NUCLEOTIDE SEQUENCE [LARGE SCALE GENOMIC DNA]</scope>
    <source>
        <strain evidence="1">Teg-2019</strain>
        <tissue evidence="1">Adductor muscle</tissue>
    </source>
</reference>
<protein>
    <submittedName>
        <fullName evidence="1">Uncharacterized protein</fullName>
    </submittedName>
</protein>
<dbReference type="Proteomes" id="UP001217089">
    <property type="component" value="Unassembled WGS sequence"/>
</dbReference>
<dbReference type="EMBL" id="JARBDR010000337">
    <property type="protein sequence ID" value="KAJ8314443.1"/>
    <property type="molecule type" value="Genomic_DNA"/>
</dbReference>
<dbReference type="InterPro" id="IPR001370">
    <property type="entry name" value="BIR_rpt"/>
</dbReference>
<organism evidence="1 2">
    <name type="scientific">Tegillarca granosa</name>
    <name type="common">Malaysian cockle</name>
    <name type="synonym">Anadara granosa</name>
    <dbReference type="NCBI Taxonomy" id="220873"/>
    <lineage>
        <taxon>Eukaryota</taxon>
        <taxon>Metazoa</taxon>
        <taxon>Spiralia</taxon>
        <taxon>Lophotrochozoa</taxon>
        <taxon>Mollusca</taxon>
        <taxon>Bivalvia</taxon>
        <taxon>Autobranchia</taxon>
        <taxon>Pteriomorphia</taxon>
        <taxon>Arcoida</taxon>
        <taxon>Arcoidea</taxon>
        <taxon>Arcidae</taxon>
        <taxon>Tegillarca</taxon>
    </lineage>
</organism>
<dbReference type="CDD" id="cd00022">
    <property type="entry name" value="BIR"/>
    <property type="match status" value="2"/>
</dbReference>
<proteinExistence type="predicted"/>
<dbReference type="Pfam" id="PF00653">
    <property type="entry name" value="BIR"/>
    <property type="match status" value="2"/>
</dbReference>
<dbReference type="SMART" id="SM00238">
    <property type="entry name" value="BIR"/>
    <property type="match status" value="2"/>
</dbReference>
<dbReference type="InterPro" id="IPR050784">
    <property type="entry name" value="IAP"/>
</dbReference>